<evidence type="ECO:0008006" key="4">
    <source>
        <dbReference type="Google" id="ProtNLM"/>
    </source>
</evidence>
<evidence type="ECO:0000313" key="2">
    <source>
        <dbReference type="EMBL" id="MTH60914.1"/>
    </source>
</evidence>
<sequence length="124" mass="13260">MQSAETDYRIITQEYAKGAINASILINGGAAVAVLSQMANLLPMISSCSLAIAVLFFAFGVLSGLCAWTVGFLSTRYADRTLRKQEPDFALSDRYLVLGLICIVGCGVCFLFGVIVLAVGFIRP</sequence>
<comment type="caution">
    <text evidence="2">The sequence shown here is derived from an EMBL/GenBank/DDBJ whole genome shotgun (WGS) entry which is preliminary data.</text>
</comment>
<dbReference type="AlphaFoldDB" id="A0A844HR60"/>
<protein>
    <recommendedName>
        <fullName evidence="4">Transmembrane protein</fullName>
    </recommendedName>
</protein>
<name>A0A844HR60_9RHOB</name>
<keyword evidence="1" id="KW-1133">Transmembrane helix</keyword>
<keyword evidence="1" id="KW-0812">Transmembrane</keyword>
<dbReference type="Proteomes" id="UP000449846">
    <property type="component" value="Unassembled WGS sequence"/>
</dbReference>
<feature type="transmembrane region" description="Helical" evidence="1">
    <location>
        <begin position="51"/>
        <end position="74"/>
    </location>
</feature>
<reference evidence="2 3" key="1">
    <citation type="submission" date="2019-11" db="EMBL/GenBank/DDBJ databases">
        <authorList>
            <person name="Dong K."/>
        </authorList>
    </citation>
    <scope>NUCLEOTIDE SEQUENCE [LARGE SCALE GENOMIC DNA]</scope>
    <source>
        <strain evidence="2 3">NBRC 112902</strain>
    </source>
</reference>
<accession>A0A844HR60</accession>
<evidence type="ECO:0000313" key="3">
    <source>
        <dbReference type="Proteomes" id="UP000449846"/>
    </source>
</evidence>
<keyword evidence="1" id="KW-0472">Membrane</keyword>
<dbReference type="OrthoDB" id="7870235at2"/>
<dbReference type="EMBL" id="WMIG01000011">
    <property type="protein sequence ID" value="MTH60914.1"/>
    <property type="molecule type" value="Genomic_DNA"/>
</dbReference>
<organism evidence="2 3">
    <name type="scientific">Paracoccus litorisediminis</name>
    <dbReference type="NCBI Taxonomy" id="2006130"/>
    <lineage>
        <taxon>Bacteria</taxon>
        <taxon>Pseudomonadati</taxon>
        <taxon>Pseudomonadota</taxon>
        <taxon>Alphaproteobacteria</taxon>
        <taxon>Rhodobacterales</taxon>
        <taxon>Paracoccaceae</taxon>
        <taxon>Paracoccus</taxon>
    </lineage>
</organism>
<keyword evidence="3" id="KW-1185">Reference proteome</keyword>
<proteinExistence type="predicted"/>
<dbReference type="RefSeq" id="WP_155040854.1">
    <property type="nucleotide sequence ID" value="NZ_JBHGCD010000012.1"/>
</dbReference>
<feature type="transmembrane region" description="Helical" evidence="1">
    <location>
        <begin position="95"/>
        <end position="122"/>
    </location>
</feature>
<gene>
    <name evidence="2" type="ORF">GL300_17010</name>
</gene>
<evidence type="ECO:0000256" key="1">
    <source>
        <dbReference type="SAM" id="Phobius"/>
    </source>
</evidence>
<feature type="transmembrane region" description="Helical" evidence="1">
    <location>
        <begin position="20"/>
        <end position="39"/>
    </location>
</feature>